<feature type="domain" description="Thioesterase" evidence="3">
    <location>
        <begin position="52"/>
        <end position="130"/>
    </location>
</feature>
<gene>
    <name evidence="4" type="ORF">DDU33_04065</name>
</gene>
<dbReference type="EMBL" id="CP029206">
    <property type="protein sequence ID" value="AWI50710.1"/>
    <property type="molecule type" value="Genomic_DNA"/>
</dbReference>
<proteinExistence type="inferred from homology"/>
<dbReference type="KEGG" id="apor:DDU33_04065"/>
<protein>
    <submittedName>
        <fullName evidence="4">Hotdog fold thioesterase</fullName>
    </submittedName>
</protein>
<comment type="similarity">
    <text evidence="1">Belongs to the thioesterase PaaI family.</text>
</comment>
<evidence type="ECO:0000256" key="1">
    <source>
        <dbReference type="ARBA" id="ARBA00008324"/>
    </source>
</evidence>
<dbReference type="GO" id="GO:0005829">
    <property type="term" value="C:cytosol"/>
    <property type="evidence" value="ECO:0007669"/>
    <property type="project" value="TreeGrafter"/>
</dbReference>
<dbReference type="RefSeq" id="WP_005818130.1">
    <property type="nucleotide sequence ID" value="NZ_CP029206.1"/>
</dbReference>
<evidence type="ECO:0000313" key="4">
    <source>
        <dbReference type="EMBL" id="AWI50710.1"/>
    </source>
</evidence>
<accession>A0A2U8FI93</accession>
<name>A0A2U8FI93_9PAST</name>
<dbReference type="Proteomes" id="UP000244920">
    <property type="component" value="Chromosome"/>
</dbReference>
<keyword evidence="5" id="KW-1185">Reference proteome</keyword>
<keyword evidence="2" id="KW-0378">Hydrolase</keyword>
<dbReference type="InterPro" id="IPR003736">
    <property type="entry name" value="PAAI_dom"/>
</dbReference>
<sequence length="146" mass="15919">MTSIWKQTATVEQLNELCQGNAVGHLGIEFTEIGEDWIEAQLTVNEKTMQPFGVLHGGISATLAETVANAGSLLVCEANQIAVGMELNISHLKAIKQGHKAIARAYPLKLGREVHVWQIDTKDEHGHLCATARLSTKVLEKQPKAE</sequence>
<dbReference type="InterPro" id="IPR006683">
    <property type="entry name" value="Thioestr_dom"/>
</dbReference>
<dbReference type="Pfam" id="PF03061">
    <property type="entry name" value="4HBT"/>
    <property type="match status" value="1"/>
</dbReference>
<dbReference type="CDD" id="cd03443">
    <property type="entry name" value="PaaI_thioesterase"/>
    <property type="match status" value="1"/>
</dbReference>
<dbReference type="Gene3D" id="3.10.129.10">
    <property type="entry name" value="Hotdog Thioesterase"/>
    <property type="match status" value="1"/>
</dbReference>
<evidence type="ECO:0000259" key="3">
    <source>
        <dbReference type="Pfam" id="PF03061"/>
    </source>
</evidence>
<evidence type="ECO:0000313" key="5">
    <source>
        <dbReference type="Proteomes" id="UP000244920"/>
    </source>
</evidence>
<dbReference type="GO" id="GO:0061522">
    <property type="term" value="F:1,4-dihydroxy-2-naphthoyl-CoA thioesterase activity"/>
    <property type="evidence" value="ECO:0007669"/>
    <property type="project" value="TreeGrafter"/>
</dbReference>
<organism evidence="4 5">
    <name type="scientific">Actinobacillus porcitonsillarum</name>
    <dbReference type="NCBI Taxonomy" id="189834"/>
    <lineage>
        <taxon>Bacteria</taxon>
        <taxon>Pseudomonadati</taxon>
        <taxon>Pseudomonadota</taxon>
        <taxon>Gammaproteobacteria</taxon>
        <taxon>Pasteurellales</taxon>
        <taxon>Pasteurellaceae</taxon>
        <taxon>Actinobacillus</taxon>
    </lineage>
</organism>
<dbReference type="PANTHER" id="PTHR43240:SF5">
    <property type="entry name" value="1,4-DIHYDROXY-2-NAPHTHOYL-COA THIOESTERASE 1"/>
    <property type="match status" value="1"/>
</dbReference>
<reference evidence="5" key="1">
    <citation type="submission" date="2018-05" db="EMBL/GenBank/DDBJ databases">
        <title>Complete genome sequence of Actinobacillus porcitonsillarum reference strain 9953L55 (CCUG 46996).</title>
        <authorList>
            <person name="Dona V."/>
            <person name="Perreten V."/>
        </authorList>
    </citation>
    <scope>NUCLEOTIDE SEQUENCE [LARGE SCALE GENOMIC DNA]</scope>
    <source>
        <strain evidence="5">9953L55</strain>
    </source>
</reference>
<dbReference type="InterPro" id="IPR029069">
    <property type="entry name" value="HotDog_dom_sf"/>
</dbReference>
<dbReference type="SUPFAM" id="SSF54637">
    <property type="entry name" value="Thioesterase/thiol ester dehydrase-isomerase"/>
    <property type="match status" value="1"/>
</dbReference>
<evidence type="ECO:0000256" key="2">
    <source>
        <dbReference type="ARBA" id="ARBA00022801"/>
    </source>
</evidence>
<dbReference type="NCBIfam" id="TIGR00369">
    <property type="entry name" value="unchar_dom_1"/>
    <property type="match status" value="1"/>
</dbReference>
<dbReference type="PANTHER" id="PTHR43240">
    <property type="entry name" value="1,4-DIHYDROXY-2-NAPHTHOYL-COA THIOESTERASE 1"/>
    <property type="match status" value="1"/>
</dbReference>
<dbReference type="AlphaFoldDB" id="A0A2U8FI93"/>